<evidence type="ECO:0000313" key="2">
    <source>
        <dbReference type="EMBL" id="GFD55998.1"/>
    </source>
</evidence>
<feature type="compositionally biased region" description="Basic and acidic residues" evidence="1">
    <location>
        <begin position="40"/>
        <end position="54"/>
    </location>
</feature>
<protein>
    <submittedName>
        <fullName evidence="2">Uncharacterized protein</fullName>
    </submittedName>
</protein>
<evidence type="ECO:0000256" key="1">
    <source>
        <dbReference type="SAM" id="MobiDB-lite"/>
    </source>
</evidence>
<accession>A0A699XDA4</accession>
<name>A0A699XDA4_TANCI</name>
<organism evidence="2">
    <name type="scientific">Tanacetum cinerariifolium</name>
    <name type="common">Dalmatian daisy</name>
    <name type="synonym">Chrysanthemum cinerariifolium</name>
    <dbReference type="NCBI Taxonomy" id="118510"/>
    <lineage>
        <taxon>Eukaryota</taxon>
        <taxon>Viridiplantae</taxon>
        <taxon>Streptophyta</taxon>
        <taxon>Embryophyta</taxon>
        <taxon>Tracheophyta</taxon>
        <taxon>Spermatophyta</taxon>
        <taxon>Magnoliopsida</taxon>
        <taxon>eudicotyledons</taxon>
        <taxon>Gunneridae</taxon>
        <taxon>Pentapetalae</taxon>
        <taxon>asterids</taxon>
        <taxon>campanulids</taxon>
        <taxon>Asterales</taxon>
        <taxon>Asteraceae</taxon>
        <taxon>Asteroideae</taxon>
        <taxon>Anthemideae</taxon>
        <taxon>Anthemidinae</taxon>
        <taxon>Tanacetum</taxon>
    </lineage>
</organism>
<comment type="caution">
    <text evidence="2">The sequence shown here is derived from an EMBL/GenBank/DDBJ whole genome shotgun (WGS) entry which is preliminary data.</text>
</comment>
<reference evidence="2" key="1">
    <citation type="journal article" date="2019" name="Sci. Rep.">
        <title>Draft genome of Tanacetum cinerariifolium, the natural source of mosquito coil.</title>
        <authorList>
            <person name="Yamashiro T."/>
            <person name="Shiraishi A."/>
            <person name="Satake H."/>
            <person name="Nakayama K."/>
        </authorList>
    </citation>
    <scope>NUCLEOTIDE SEQUENCE</scope>
</reference>
<feature type="non-terminal residue" evidence="2">
    <location>
        <position position="1"/>
    </location>
</feature>
<proteinExistence type="predicted"/>
<dbReference type="AlphaFoldDB" id="A0A699XDA4"/>
<feature type="region of interest" description="Disordered" evidence="1">
    <location>
        <begin position="1"/>
        <end position="92"/>
    </location>
</feature>
<feature type="non-terminal residue" evidence="2">
    <location>
        <position position="92"/>
    </location>
</feature>
<sequence>ASAEDGIKDPADQGHAECGADLQGRAGDAGDHPGIGRRHAAGDHFHQCRQREALSEADEEEQDGKRHGCRRHAVRRRGDQPCQAEEAGNLQP</sequence>
<dbReference type="EMBL" id="BKCJ011824190">
    <property type="protein sequence ID" value="GFD55998.1"/>
    <property type="molecule type" value="Genomic_DNA"/>
</dbReference>
<gene>
    <name evidence="2" type="ORF">Tci_927967</name>
</gene>
<feature type="compositionally biased region" description="Basic and acidic residues" evidence="1">
    <location>
        <begin position="1"/>
        <end position="15"/>
    </location>
</feature>